<sequence length="188" mass="20941">MTGYGKRPRGIKELWRNNRFMKPSILPLSAAYDRNSFTCGVPQLDNYLKTIASQDIKRKTAVTFVALDGNGKTIQGYYTTNVTGLSREQIPDALVKKYKVPPTIALGAHLLGRLAVDVKFQGQGLGELLLMDALKRLHLISQHSAFFAVVVDPISPAARAFYEKFGFMDQPDSKRMFIPTATLDSLFN</sequence>
<dbReference type="PANTHER" id="PTHR36449:SF1">
    <property type="entry name" value="ACETYLTRANSFERASE"/>
    <property type="match status" value="1"/>
</dbReference>
<comment type="caution">
    <text evidence="7">The sequence shown here is derived from an EMBL/GenBank/DDBJ whole genome shotgun (WGS) entry which is preliminary data.</text>
</comment>
<keyword evidence="2" id="KW-1277">Toxin-antitoxin system</keyword>
<feature type="domain" description="N-acetyltransferase" evidence="6">
    <location>
        <begin position="16"/>
        <end position="188"/>
    </location>
</feature>
<dbReference type="InterPro" id="IPR000182">
    <property type="entry name" value="GNAT_dom"/>
</dbReference>
<evidence type="ECO:0000256" key="5">
    <source>
        <dbReference type="ARBA" id="ARBA00049880"/>
    </source>
</evidence>
<organism evidence="7 8">
    <name type="scientific">Cesiribacter andamanensis AMV16</name>
    <dbReference type="NCBI Taxonomy" id="1279009"/>
    <lineage>
        <taxon>Bacteria</taxon>
        <taxon>Pseudomonadati</taxon>
        <taxon>Bacteroidota</taxon>
        <taxon>Cytophagia</taxon>
        <taxon>Cytophagales</taxon>
        <taxon>Cesiribacteraceae</taxon>
        <taxon>Cesiribacter</taxon>
    </lineage>
</organism>
<keyword evidence="8" id="KW-1185">Reference proteome</keyword>
<keyword evidence="3 7" id="KW-0808">Transferase</keyword>
<evidence type="ECO:0000259" key="6">
    <source>
        <dbReference type="PROSITE" id="PS51186"/>
    </source>
</evidence>
<proteinExistence type="predicted"/>
<keyword evidence="4" id="KW-0012">Acyltransferase</keyword>
<dbReference type="STRING" id="1279009.ADICEAN_03964"/>
<dbReference type="InterPro" id="IPR016181">
    <property type="entry name" value="Acyl_CoA_acyltransferase"/>
</dbReference>
<evidence type="ECO:0000256" key="3">
    <source>
        <dbReference type="ARBA" id="ARBA00022679"/>
    </source>
</evidence>
<dbReference type="Gene3D" id="3.40.630.30">
    <property type="match status" value="1"/>
</dbReference>
<dbReference type="EMBL" id="AODQ01000168">
    <property type="protein sequence ID" value="EMR00917.1"/>
    <property type="molecule type" value="Genomic_DNA"/>
</dbReference>
<evidence type="ECO:0000256" key="4">
    <source>
        <dbReference type="ARBA" id="ARBA00023315"/>
    </source>
</evidence>
<dbReference type="eggNOG" id="COG0456">
    <property type="taxonomic scope" value="Bacteria"/>
</dbReference>
<gene>
    <name evidence="7" type="ORF">ADICEAN_03964</name>
</gene>
<evidence type="ECO:0000313" key="7">
    <source>
        <dbReference type="EMBL" id="EMR00917.1"/>
    </source>
</evidence>
<dbReference type="SUPFAM" id="SSF55729">
    <property type="entry name" value="Acyl-CoA N-acyltransferases (Nat)"/>
    <property type="match status" value="1"/>
</dbReference>
<dbReference type="PANTHER" id="PTHR36449">
    <property type="entry name" value="ACETYLTRANSFERASE-RELATED"/>
    <property type="match status" value="1"/>
</dbReference>
<protein>
    <submittedName>
        <fullName evidence="7">Putative acetyltransferase</fullName>
    </submittedName>
</protein>
<dbReference type="Pfam" id="PF13508">
    <property type="entry name" value="Acetyltransf_7"/>
    <property type="match status" value="1"/>
</dbReference>
<evidence type="ECO:0000256" key="1">
    <source>
        <dbReference type="ARBA" id="ARBA00022491"/>
    </source>
</evidence>
<dbReference type="PROSITE" id="PS51186">
    <property type="entry name" value="GNAT"/>
    <property type="match status" value="1"/>
</dbReference>
<keyword evidence="1" id="KW-0678">Repressor</keyword>
<evidence type="ECO:0000256" key="2">
    <source>
        <dbReference type="ARBA" id="ARBA00022649"/>
    </source>
</evidence>
<evidence type="ECO:0000313" key="8">
    <source>
        <dbReference type="Proteomes" id="UP000011910"/>
    </source>
</evidence>
<dbReference type="Proteomes" id="UP000011910">
    <property type="component" value="Unassembled WGS sequence"/>
</dbReference>
<accession>M7N0S5</accession>
<reference evidence="7 8" key="1">
    <citation type="journal article" date="2013" name="Genome Announc.">
        <title>Draft Genome Sequence of Cesiribacter andamanensis Strain AMV16T, Isolated from a Soil Sample from a Mud Volcano in the Andaman Islands, India.</title>
        <authorList>
            <person name="Shivaji S."/>
            <person name="Ara S."/>
            <person name="Begum Z."/>
            <person name="Srinivas T.N."/>
            <person name="Singh A."/>
            <person name="Kumar Pinnaka A."/>
        </authorList>
    </citation>
    <scope>NUCLEOTIDE SEQUENCE [LARGE SCALE GENOMIC DNA]</scope>
    <source>
        <strain evidence="7 8">AMV16</strain>
    </source>
</reference>
<name>M7N0S5_9BACT</name>
<dbReference type="GO" id="GO:0016747">
    <property type="term" value="F:acyltransferase activity, transferring groups other than amino-acyl groups"/>
    <property type="evidence" value="ECO:0007669"/>
    <property type="project" value="InterPro"/>
</dbReference>
<comment type="catalytic activity">
    <reaction evidence="5">
        <text>glycyl-tRNA(Gly) + acetyl-CoA = N-acetylglycyl-tRNA(Gly) + CoA + H(+)</text>
        <dbReference type="Rhea" id="RHEA:81867"/>
        <dbReference type="Rhea" id="RHEA-COMP:9683"/>
        <dbReference type="Rhea" id="RHEA-COMP:19766"/>
        <dbReference type="ChEBI" id="CHEBI:15378"/>
        <dbReference type="ChEBI" id="CHEBI:57287"/>
        <dbReference type="ChEBI" id="CHEBI:57288"/>
        <dbReference type="ChEBI" id="CHEBI:78522"/>
        <dbReference type="ChEBI" id="CHEBI:232036"/>
    </reaction>
</comment>
<dbReference type="AlphaFoldDB" id="M7N0S5"/>